<protein>
    <submittedName>
        <fullName evidence="2">Uncharacterized protein</fullName>
    </submittedName>
</protein>
<name>A0A2H0VDT0_9BACT</name>
<comment type="caution">
    <text evidence="2">The sequence shown here is derived from an EMBL/GenBank/DDBJ whole genome shotgun (WGS) entry which is preliminary data.</text>
</comment>
<accession>A0A2H0VDT0</accession>
<proteinExistence type="predicted"/>
<evidence type="ECO:0000313" key="3">
    <source>
        <dbReference type="Proteomes" id="UP000230557"/>
    </source>
</evidence>
<sequence>MALPVEKRKKIVKIAAVIATIFLILGFIPGLISYRTGILLFVYTLIVGFLIFLAVPNPDPAHEVYKPEEDETDQPPQ</sequence>
<organism evidence="2 3">
    <name type="scientific">Candidatus Doudnabacteria bacterium CG10_big_fil_rev_8_21_14_0_10_41_10</name>
    <dbReference type="NCBI Taxonomy" id="1974551"/>
    <lineage>
        <taxon>Bacteria</taxon>
        <taxon>Candidatus Doudnaibacteriota</taxon>
    </lineage>
</organism>
<reference evidence="3" key="1">
    <citation type="submission" date="2017-09" db="EMBL/GenBank/DDBJ databases">
        <title>Depth-based differentiation of microbial function through sediment-hosted aquifers and enrichment of novel symbionts in the deep terrestrial subsurface.</title>
        <authorList>
            <person name="Probst A.J."/>
            <person name="Ladd B."/>
            <person name="Jarett J.K."/>
            <person name="Geller-Mcgrath D.E."/>
            <person name="Sieber C.M.K."/>
            <person name="Emerson J.B."/>
            <person name="Anantharaman K."/>
            <person name="Thomas B.C."/>
            <person name="Malmstrom R."/>
            <person name="Stieglmeier M."/>
            <person name="Klingl A."/>
            <person name="Woyke T."/>
            <person name="Ryan C.M."/>
            <person name="Banfield J.F."/>
        </authorList>
    </citation>
    <scope>NUCLEOTIDE SEQUENCE [LARGE SCALE GENOMIC DNA]</scope>
</reference>
<feature type="transmembrane region" description="Helical" evidence="1">
    <location>
        <begin position="12"/>
        <end position="32"/>
    </location>
</feature>
<dbReference type="AlphaFoldDB" id="A0A2H0VDT0"/>
<dbReference type="Proteomes" id="UP000230557">
    <property type="component" value="Unassembled WGS sequence"/>
</dbReference>
<keyword evidence="1" id="KW-1133">Transmembrane helix</keyword>
<dbReference type="EMBL" id="PFAJ01000035">
    <property type="protein sequence ID" value="PIR97233.1"/>
    <property type="molecule type" value="Genomic_DNA"/>
</dbReference>
<evidence type="ECO:0000256" key="1">
    <source>
        <dbReference type="SAM" id="Phobius"/>
    </source>
</evidence>
<keyword evidence="1" id="KW-0472">Membrane</keyword>
<feature type="transmembrane region" description="Helical" evidence="1">
    <location>
        <begin position="38"/>
        <end position="56"/>
    </location>
</feature>
<keyword evidence="1" id="KW-0812">Transmembrane</keyword>
<evidence type="ECO:0000313" key="2">
    <source>
        <dbReference type="EMBL" id="PIR97233.1"/>
    </source>
</evidence>
<gene>
    <name evidence="2" type="ORF">COT91_02565</name>
</gene>